<evidence type="ECO:0000313" key="1">
    <source>
        <dbReference type="EMBL" id="MDQ0176744.1"/>
    </source>
</evidence>
<accession>A0ABT9WU41</accession>
<dbReference type="EMBL" id="JAUSTT010000015">
    <property type="protein sequence ID" value="MDQ0176744.1"/>
    <property type="molecule type" value="Genomic_DNA"/>
</dbReference>
<dbReference type="Proteomes" id="UP001223586">
    <property type="component" value="Unassembled WGS sequence"/>
</dbReference>
<keyword evidence="2" id="KW-1185">Reference proteome</keyword>
<organism evidence="1 2">
    <name type="scientific">Bacillus chungangensis</name>
    <dbReference type="NCBI Taxonomy" id="587633"/>
    <lineage>
        <taxon>Bacteria</taxon>
        <taxon>Bacillati</taxon>
        <taxon>Bacillota</taxon>
        <taxon>Bacilli</taxon>
        <taxon>Bacillales</taxon>
        <taxon>Bacillaceae</taxon>
        <taxon>Bacillus</taxon>
    </lineage>
</organism>
<evidence type="ECO:0000313" key="2">
    <source>
        <dbReference type="Proteomes" id="UP001223586"/>
    </source>
</evidence>
<proteinExistence type="predicted"/>
<reference evidence="1 2" key="1">
    <citation type="submission" date="2023-07" db="EMBL/GenBank/DDBJ databases">
        <title>Genomic Encyclopedia of Type Strains, Phase IV (KMG-IV): sequencing the most valuable type-strain genomes for metagenomic binning, comparative biology and taxonomic classification.</title>
        <authorList>
            <person name="Goeker M."/>
        </authorList>
    </citation>
    <scope>NUCLEOTIDE SEQUENCE [LARGE SCALE GENOMIC DNA]</scope>
    <source>
        <strain evidence="1 2">DSM 23837</strain>
    </source>
</reference>
<comment type="caution">
    <text evidence="1">The sequence shown here is derived from an EMBL/GenBank/DDBJ whole genome shotgun (WGS) entry which is preliminary data.</text>
</comment>
<protein>
    <submittedName>
        <fullName evidence="1">Uncharacterized protein</fullName>
    </submittedName>
</protein>
<name>A0ABT9WU41_9BACI</name>
<dbReference type="RefSeq" id="WP_307230138.1">
    <property type="nucleotide sequence ID" value="NZ_JAUSTT010000015.1"/>
</dbReference>
<gene>
    <name evidence="1" type="ORF">J2S08_002602</name>
</gene>
<sequence length="352" mass="39966">MVELKPIPHTTIPRSEFDKYPIWSEMRRCVVRDNITVNYYLHPNDSTKKEDGTPANLIGSDGQVMVEIKKFWWKWEVGTIKGKRTFRWWISDRPKDGFTVHPAFYRDRDGDGIAEEVDERYYGAYLGFSSGGKLMSRTSVIPTGQKTISTFRTEAQKRGKGWGLVDYHLLHAVQLLYLLEYGHFDSKTKIGRGYVEGNSEVVDTGKTNRYGNKSFGETTGKHQLSYRGIEDFWGNCYYWIDGIVSDSNRNVLIGNVNFNNNGTGYKKYVMELSNNVNSFIGDIHDNQELGFLIKEGGGSATTKLYNYVYLYSSSVAVFGGHRASRSNTGVFSLHLLHSTSNTRLELGARLAC</sequence>